<gene>
    <name evidence="4" type="ORF">ENO77_00875</name>
</gene>
<dbReference type="InterPro" id="IPR027417">
    <property type="entry name" value="P-loop_NTPase"/>
</dbReference>
<name>A0A7C2ZPM8_9CREN</name>
<keyword evidence="1" id="KW-0547">Nucleotide-binding</keyword>
<protein>
    <recommendedName>
        <fullName evidence="3">KaiC-like domain-containing protein</fullName>
    </recommendedName>
</protein>
<evidence type="ECO:0000313" key="4">
    <source>
        <dbReference type="EMBL" id="HEW52724.1"/>
    </source>
</evidence>
<sequence length="116" mass="13259">MIKQKIKNKGTVVIDSLNEILAYNDISKTAEFLRSLRANISKYRSILTLTILHTSIEKTVHFLSTIEHIADGIILTDQEQRDGHIVKYVVIKRMKGVKHAIDRIGFTISDKELKKV</sequence>
<organism evidence="4">
    <name type="scientific">Ignisphaera aggregans</name>
    <dbReference type="NCBI Taxonomy" id="334771"/>
    <lineage>
        <taxon>Archaea</taxon>
        <taxon>Thermoproteota</taxon>
        <taxon>Thermoprotei</taxon>
        <taxon>Desulfurococcales</taxon>
        <taxon>Desulfurococcaceae</taxon>
        <taxon>Ignisphaera</taxon>
    </lineage>
</organism>
<comment type="caution">
    <text evidence="4">The sequence shown here is derived from an EMBL/GenBank/DDBJ whole genome shotgun (WGS) entry which is preliminary data.</text>
</comment>
<feature type="domain" description="KaiC-like" evidence="3">
    <location>
        <begin position="8"/>
        <end position="111"/>
    </location>
</feature>
<dbReference type="SUPFAM" id="SSF52540">
    <property type="entry name" value="P-loop containing nucleoside triphosphate hydrolases"/>
    <property type="match status" value="1"/>
</dbReference>
<evidence type="ECO:0000256" key="2">
    <source>
        <dbReference type="ARBA" id="ARBA00022840"/>
    </source>
</evidence>
<accession>A0A7C2ZPM8</accession>
<dbReference type="GO" id="GO:0005524">
    <property type="term" value="F:ATP binding"/>
    <property type="evidence" value="ECO:0007669"/>
    <property type="project" value="UniProtKB-KW"/>
</dbReference>
<dbReference type="Gene3D" id="3.40.50.300">
    <property type="entry name" value="P-loop containing nucleotide triphosphate hydrolases"/>
    <property type="match status" value="1"/>
</dbReference>
<dbReference type="InterPro" id="IPR014774">
    <property type="entry name" value="KaiC-like_dom"/>
</dbReference>
<dbReference type="AlphaFoldDB" id="A0A7C2ZPM8"/>
<keyword evidence="2" id="KW-0067">ATP-binding</keyword>
<reference evidence="4" key="1">
    <citation type="journal article" date="2020" name="mSystems">
        <title>Genome- and Community-Level Interaction Insights into Carbon Utilization and Element Cycling Functions of Hydrothermarchaeota in Hydrothermal Sediment.</title>
        <authorList>
            <person name="Zhou Z."/>
            <person name="Liu Y."/>
            <person name="Xu W."/>
            <person name="Pan J."/>
            <person name="Luo Z.H."/>
            <person name="Li M."/>
        </authorList>
    </citation>
    <scope>NUCLEOTIDE SEQUENCE [LARGE SCALE GENOMIC DNA]</scope>
    <source>
        <strain evidence="4">SpSt-16</strain>
    </source>
</reference>
<evidence type="ECO:0000259" key="3">
    <source>
        <dbReference type="Pfam" id="PF06745"/>
    </source>
</evidence>
<proteinExistence type="predicted"/>
<dbReference type="PANTHER" id="PTHR43637">
    <property type="entry name" value="UPF0273 PROTEIN TM_0370"/>
    <property type="match status" value="1"/>
</dbReference>
<dbReference type="EMBL" id="DSGT01000002">
    <property type="protein sequence ID" value="HEW52724.1"/>
    <property type="molecule type" value="Genomic_DNA"/>
</dbReference>
<evidence type="ECO:0000256" key="1">
    <source>
        <dbReference type="ARBA" id="ARBA00022741"/>
    </source>
</evidence>
<dbReference type="Pfam" id="PF06745">
    <property type="entry name" value="ATPase"/>
    <property type="match status" value="1"/>
</dbReference>